<dbReference type="STRING" id="1526658.BHK69_07240"/>
<dbReference type="AlphaFoldDB" id="A0A1D7TYU7"/>
<gene>
    <name evidence="1" type="ORF">BHK69_07240</name>
</gene>
<dbReference type="EMBL" id="CP017147">
    <property type="protein sequence ID" value="AOO80287.1"/>
    <property type="molecule type" value="Genomic_DNA"/>
</dbReference>
<dbReference type="KEGG" id="bvv:BHK69_07240"/>
<reference evidence="1 2" key="1">
    <citation type="journal article" date="2015" name="Antonie Van Leeuwenhoek">
        <title>Bosea vaviloviae sp. nov., a new species of slow-growing rhizobia isolated from nodules of the relict species Vavilovia formosa (Stev.) Fed.</title>
        <authorList>
            <person name="Safronova V.I."/>
            <person name="Kuznetsova I.G."/>
            <person name="Sazanova A.L."/>
            <person name="Kimeklis A.K."/>
            <person name="Belimov A.A."/>
            <person name="Andronov E.E."/>
            <person name="Pinaev A.G."/>
            <person name="Chizhevskaya E.P."/>
            <person name="Pukhaev A.R."/>
            <person name="Popov K.P."/>
            <person name="Willems A."/>
            <person name="Tikhonovich I.A."/>
        </authorList>
    </citation>
    <scope>NUCLEOTIDE SEQUENCE [LARGE SCALE GENOMIC DNA]</scope>
    <source>
        <strain evidence="1 2">Vaf18</strain>
    </source>
</reference>
<organism evidence="1 2">
    <name type="scientific">Bosea vaviloviae</name>
    <dbReference type="NCBI Taxonomy" id="1526658"/>
    <lineage>
        <taxon>Bacteria</taxon>
        <taxon>Pseudomonadati</taxon>
        <taxon>Pseudomonadota</taxon>
        <taxon>Alphaproteobacteria</taxon>
        <taxon>Hyphomicrobiales</taxon>
        <taxon>Boseaceae</taxon>
        <taxon>Bosea</taxon>
    </lineage>
</organism>
<evidence type="ECO:0000313" key="1">
    <source>
        <dbReference type="EMBL" id="AOO80287.1"/>
    </source>
</evidence>
<sequence length="93" mass="9747">MAACNVGPKPSRFTRASIASAVVVPSAKARLSVSLVTEILMSETPGSFSSAARMVEAQLPQSMPSTFQVTDFDCDSSPLRASAGSVIRDLLDQ</sequence>
<evidence type="ECO:0000313" key="2">
    <source>
        <dbReference type="Proteomes" id="UP000094969"/>
    </source>
</evidence>
<dbReference type="Proteomes" id="UP000094969">
    <property type="component" value="Chromosome"/>
</dbReference>
<accession>A0A1D7TYU7</accession>
<proteinExistence type="predicted"/>
<protein>
    <submittedName>
        <fullName evidence="1">Uncharacterized protein</fullName>
    </submittedName>
</protein>
<name>A0A1D7TYU7_9HYPH</name>
<keyword evidence="2" id="KW-1185">Reference proteome</keyword>